<organism evidence="1 2">
    <name type="scientific">Mesorhizobium prunaredense</name>
    <dbReference type="NCBI Taxonomy" id="1631249"/>
    <lineage>
        <taxon>Bacteria</taxon>
        <taxon>Pseudomonadati</taxon>
        <taxon>Pseudomonadota</taxon>
        <taxon>Alphaproteobacteria</taxon>
        <taxon>Hyphomicrobiales</taxon>
        <taxon>Phyllobacteriaceae</taxon>
        <taxon>Mesorhizobium</taxon>
    </lineage>
</organism>
<protein>
    <submittedName>
        <fullName evidence="1">Uncharacterized protein</fullName>
    </submittedName>
</protein>
<dbReference type="Proteomes" id="UP000188388">
    <property type="component" value="Unassembled WGS sequence"/>
</dbReference>
<accession>A0A1R3VIZ6</accession>
<keyword evidence="2" id="KW-1185">Reference proteome</keyword>
<dbReference type="EMBL" id="FTPD01000078">
    <property type="protein sequence ID" value="SIT59793.1"/>
    <property type="molecule type" value="Genomic_DNA"/>
</dbReference>
<proteinExistence type="predicted"/>
<dbReference type="STRING" id="1631249.BQ8794_80127"/>
<sequence length="106" mass="11781">MQCRTFDRGGTAPPSVLPDISPTWGEIGSFADSVLFARLVVGEISDEGQSPSLWGRCRVLAKRAGQRGARRIATERFYSEPPHSWLGWALLRCPTSLPTCRSRRVH</sequence>
<evidence type="ECO:0000313" key="2">
    <source>
        <dbReference type="Proteomes" id="UP000188388"/>
    </source>
</evidence>
<reference evidence="2" key="1">
    <citation type="submission" date="2017-01" db="EMBL/GenBank/DDBJ databases">
        <authorList>
            <person name="Brunel B."/>
        </authorList>
    </citation>
    <scope>NUCLEOTIDE SEQUENCE [LARGE SCALE GENOMIC DNA]</scope>
</reference>
<gene>
    <name evidence="1" type="ORF">BQ8794_80127</name>
</gene>
<dbReference type="AlphaFoldDB" id="A0A1R3VIZ6"/>
<evidence type="ECO:0000313" key="1">
    <source>
        <dbReference type="EMBL" id="SIT59793.1"/>
    </source>
</evidence>
<name>A0A1R3VIZ6_9HYPH</name>